<protein>
    <submittedName>
        <fullName evidence="2">Uncharacterized protein</fullName>
    </submittedName>
</protein>
<dbReference type="Gramene" id="AET4Gv20322400.5">
    <property type="protein sequence ID" value="AET4Gv20322400.5"/>
    <property type="gene ID" value="AET4Gv20322400"/>
</dbReference>
<dbReference type="Proteomes" id="UP000015105">
    <property type="component" value="Chromosome 4D"/>
</dbReference>
<proteinExistence type="predicted"/>
<feature type="compositionally biased region" description="Low complexity" evidence="1">
    <location>
        <begin position="258"/>
        <end position="281"/>
    </location>
</feature>
<dbReference type="EnsemblPlants" id="AET4Gv20322400.5">
    <property type="protein sequence ID" value="AET4Gv20322400.5"/>
    <property type="gene ID" value="AET4Gv20322400"/>
</dbReference>
<name>A0A453HX28_AEGTS</name>
<reference evidence="2" key="3">
    <citation type="journal article" date="2017" name="Nature">
        <title>Genome sequence of the progenitor of the wheat D genome Aegilops tauschii.</title>
        <authorList>
            <person name="Luo M.C."/>
            <person name="Gu Y.Q."/>
            <person name="Puiu D."/>
            <person name="Wang H."/>
            <person name="Twardziok S.O."/>
            <person name="Deal K.R."/>
            <person name="Huo N."/>
            <person name="Zhu T."/>
            <person name="Wang L."/>
            <person name="Wang Y."/>
            <person name="McGuire P.E."/>
            <person name="Liu S."/>
            <person name="Long H."/>
            <person name="Ramasamy R.K."/>
            <person name="Rodriguez J.C."/>
            <person name="Van S.L."/>
            <person name="Yuan L."/>
            <person name="Wang Z."/>
            <person name="Xia Z."/>
            <person name="Xiao L."/>
            <person name="Anderson O.D."/>
            <person name="Ouyang S."/>
            <person name="Liang Y."/>
            <person name="Zimin A.V."/>
            <person name="Pertea G."/>
            <person name="Qi P."/>
            <person name="Bennetzen J.L."/>
            <person name="Dai X."/>
            <person name="Dawson M.W."/>
            <person name="Muller H.G."/>
            <person name="Kugler K."/>
            <person name="Rivarola-Duarte L."/>
            <person name="Spannagl M."/>
            <person name="Mayer K.F.X."/>
            <person name="Lu F.H."/>
            <person name="Bevan M.W."/>
            <person name="Leroy P."/>
            <person name="Li P."/>
            <person name="You F.M."/>
            <person name="Sun Q."/>
            <person name="Liu Z."/>
            <person name="Lyons E."/>
            <person name="Wicker T."/>
            <person name="Salzberg S.L."/>
            <person name="Devos K.M."/>
            <person name="Dvorak J."/>
        </authorList>
    </citation>
    <scope>NUCLEOTIDE SEQUENCE [LARGE SCALE GENOMIC DNA]</scope>
    <source>
        <strain evidence="2">cv. AL8/78</strain>
    </source>
</reference>
<evidence type="ECO:0000256" key="1">
    <source>
        <dbReference type="SAM" id="MobiDB-lite"/>
    </source>
</evidence>
<reference evidence="2" key="5">
    <citation type="journal article" date="2021" name="G3 (Bethesda)">
        <title>Aegilops tauschii genome assembly Aet v5.0 features greater sequence contiguity and improved annotation.</title>
        <authorList>
            <person name="Wang L."/>
            <person name="Zhu T."/>
            <person name="Rodriguez J.C."/>
            <person name="Deal K.R."/>
            <person name="Dubcovsky J."/>
            <person name="McGuire P.E."/>
            <person name="Lux T."/>
            <person name="Spannagl M."/>
            <person name="Mayer K.F.X."/>
            <person name="Baldrich P."/>
            <person name="Meyers B.C."/>
            <person name="Huo N."/>
            <person name="Gu Y.Q."/>
            <person name="Zhou H."/>
            <person name="Devos K.M."/>
            <person name="Bennetzen J.L."/>
            <person name="Unver T."/>
            <person name="Budak H."/>
            <person name="Gulick P.J."/>
            <person name="Galiba G."/>
            <person name="Kalapos B."/>
            <person name="Nelson D.R."/>
            <person name="Li P."/>
            <person name="You F.M."/>
            <person name="Luo M.C."/>
            <person name="Dvorak J."/>
        </authorList>
    </citation>
    <scope>NUCLEOTIDE SEQUENCE [LARGE SCALE GENOMIC DNA]</scope>
    <source>
        <strain evidence="2">cv. AL8/78</strain>
    </source>
</reference>
<reference evidence="3" key="1">
    <citation type="journal article" date="2014" name="Science">
        <title>Ancient hybridizations among the ancestral genomes of bread wheat.</title>
        <authorList>
            <consortium name="International Wheat Genome Sequencing Consortium,"/>
            <person name="Marcussen T."/>
            <person name="Sandve S.R."/>
            <person name="Heier L."/>
            <person name="Spannagl M."/>
            <person name="Pfeifer M."/>
            <person name="Jakobsen K.S."/>
            <person name="Wulff B.B."/>
            <person name="Steuernagel B."/>
            <person name="Mayer K.F."/>
            <person name="Olsen O.A."/>
        </authorList>
    </citation>
    <scope>NUCLEOTIDE SEQUENCE [LARGE SCALE GENOMIC DNA]</scope>
    <source>
        <strain evidence="3">cv. AL8/78</strain>
    </source>
</reference>
<sequence length="281" mass="30930">MAESNDQLTLIHTTSTHIYKTCNQKKEEYIEQLERVSHGGEASQAGRQATVRTNISLATYGFGFLMAWLSMPVPQTSRCRVLIVHIWKGVEQDARLVHEIDFAPFGSSMVKWITPPVSTTKSIYGMYSFILLDLAREPDTVDVACRSKTKHVEWPVCPNMLRCACTRVLVRQRPRILQHFHLVEDEEVGGSTVPGVLGNGPPGDDGSSTCACGSSELELPVELHRRVVIRRHEHIERAVGPHELGQGLLAARRDRRPTPGTTSTSASPPRTSASCSAAAPA</sequence>
<keyword evidence="3" id="KW-1185">Reference proteome</keyword>
<reference evidence="2" key="4">
    <citation type="submission" date="2019-03" db="UniProtKB">
        <authorList>
            <consortium name="EnsemblPlants"/>
        </authorList>
    </citation>
    <scope>IDENTIFICATION</scope>
</reference>
<reference evidence="3" key="2">
    <citation type="journal article" date="2017" name="Nat. Plants">
        <title>The Aegilops tauschii genome reveals multiple impacts of transposons.</title>
        <authorList>
            <person name="Zhao G."/>
            <person name="Zou C."/>
            <person name="Li K."/>
            <person name="Wang K."/>
            <person name="Li T."/>
            <person name="Gao L."/>
            <person name="Zhang X."/>
            <person name="Wang H."/>
            <person name="Yang Z."/>
            <person name="Liu X."/>
            <person name="Jiang W."/>
            <person name="Mao L."/>
            <person name="Kong X."/>
            <person name="Jiao Y."/>
            <person name="Jia J."/>
        </authorList>
    </citation>
    <scope>NUCLEOTIDE SEQUENCE [LARGE SCALE GENOMIC DNA]</scope>
    <source>
        <strain evidence="3">cv. AL8/78</strain>
    </source>
</reference>
<evidence type="ECO:0000313" key="2">
    <source>
        <dbReference type="EnsemblPlants" id="AET4Gv20322400.5"/>
    </source>
</evidence>
<evidence type="ECO:0000313" key="3">
    <source>
        <dbReference type="Proteomes" id="UP000015105"/>
    </source>
</evidence>
<accession>A0A453HX28</accession>
<feature type="region of interest" description="Disordered" evidence="1">
    <location>
        <begin position="240"/>
        <end position="281"/>
    </location>
</feature>
<organism evidence="2 3">
    <name type="scientific">Aegilops tauschii subsp. strangulata</name>
    <name type="common">Goatgrass</name>
    <dbReference type="NCBI Taxonomy" id="200361"/>
    <lineage>
        <taxon>Eukaryota</taxon>
        <taxon>Viridiplantae</taxon>
        <taxon>Streptophyta</taxon>
        <taxon>Embryophyta</taxon>
        <taxon>Tracheophyta</taxon>
        <taxon>Spermatophyta</taxon>
        <taxon>Magnoliopsida</taxon>
        <taxon>Liliopsida</taxon>
        <taxon>Poales</taxon>
        <taxon>Poaceae</taxon>
        <taxon>BOP clade</taxon>
        <taxon>Pooideae</taxon>
        <taxon>Triticodae</taxon>
        <taxon>Triticeae</taxon>
        <taxon>Triticinae</taxon>
        <taxon>Aegilops</taxon>
    </lineage>
</organism>
<dbReference type="AlphaFoldDB" id="A0A453HX28"/>